<reference evidence="11 12" key="1">
    <citation type="journal article" date="2019" name="Nat. Commun.">
        <title>A new type of DNA phosphorothioation-based antiviral system in archaea.</title>
        <authorList>
            <person name="Xiong L."/>
            <person name="Liu S."/>
            <person name="Chen S."/>
            <person name="Xiao Y."/>
            <person name="Zhu B."/>
            <person name="Gao Y."/>
            <person name="Zhang Y."/>
            <person name="Chen B."/>
            <person name="Luo J."/>
            <person name="Deng Z."/>
            <person name="Chen X."/>
            <person name="Wang L."/>
            <person name="Chen S."/>
        </authorList>
    </citation>
    <scope>NUCLEOTIDE SEQUENCE [LARGE SCALE GENOMIC DNA]</scope>
    <source>
        <strain evidence="11 12">CBA1105</strain>
    </source>
</reference>
<evidence type="ECO:0000259" key="7">
    <source>
        <dbReference type="PROSITE" id="PS50109"/>
    </source>
</evidence>
<dbReference type="SUPFAM" id="SSF55874">
    <property type="entry name" value="ATPase domain of HSP90 chaperone/DNA topoisomerase II/histidine kinase"/>
    <property type="match status" value="1"/>
</dbReference>
<dbReference type="GeneID" id="39847130"/>
<dbReference type="GO" id="GO:0007234">
    <property type="term" value="P:osmosensory signaling via phosphorelay pathway"/>
    <property type="evidence" value="ECO:0007669"/>
    <property type="project" value="TreeGrafter"/>
</dbReference>
<dbReference type="InterPro" id="IPR003594">
    <property type="entry name" value="HATPase_dom"/>
</dbReference>
<dbReference type="InterPro" id="IPR005467">
    <property type="entry name" value="His_kinase_dom"/>
</dbReference>
<dbReference type="GO" id="GO:0016020">
    <property type="term" value="C:membrane"/>
    <property type="evidence" value="ECO:0007669"/>
    <property type="project" value="UniProtKB-SubCell"/>
</dbReference>
<keyword evidence="12" id="KW-1185">Reference proteome</keyword>
<dbReference type="InterPro" id="IPR000700">
    <property type="entry name" value="PAS-assoc_C"/>
</dbReference>
<keyword evidence="3" id="KW-0808">Transferase</keyword>
<dbReference type="PROSITE" id="PS50109">
    <property type="entry name" value="HIS_KIN"/>
    <property type="match status" value="1"/>
</dbReference>
<dbReference type="InterPro" id="IPR001789">
    <property type="entry name" value="Sig_transdc_resp-reg_receiver"/>
</dbReference>
<dbReference type="PANTHER" id="PTHR42878">
    <property type="entry name" value="TWO-COMPONENT HISTIDINE KINASE"/>
    <property type="match status" value="1"/>
</dbReference>
<dbReference type="InterPro" id="IPR036097">
    <property type="entry name" value="HisK_dim/P_sf"/>
</dbReference>
<dbReference type="Gene3D" id="1.10.287.130">
    <property type="match status" value="1"/>
</dbReference>
<dbReference type="SMART" id="SM00388">
    <property type="entry name" value="HisKA"/>
    <property type="match status" value="1"/>
</dbReference>
<dbReference type="Pfam" id="PF02518">
    <property type="entry name" value="HATPase_c"/>
    <property type="match status" value="1"/>
</dbReference>
<feature type="domain" description="PAS" evidence="9">
    <location>
        <begin position="164"/>
        <end position="208"/>
    </location>
</feature>
<dbReference type="Gene3D" id="3.30.565.10">
    <property type="entry name" value="Histidine kinase-like ATPase, C-terminal domain"/>
    <property type="match status" value="1"/>
</dbReference>
<keyword evidence="6" id="KW-0597">Phosphoprotein</keyword>
<evidence type="ECO:0000259" key="9">
    <source>
        <dbReference type="PROSITE" id="PS50112"/>
    </source>
</evidence>
<keyword evidence="5" id="KW-0472">Membrane</keyword>
<dbReference type="InterPro" id="IPR003661">
    <property type="entry name" value="HisK_dim/P_dom"/>
</dbReference>
<dbReference type="RefSeq" id="WP_049994023.1">
    <property type="nucleotide sequence ID" value="NZ_CP031310.1"/>
</dbReference>
<dbReference type="CDD" id="cd00082">
    <property type="entry name" value="HisKA"/>
    <property type="match status" value="1"/>
</dbReference>
<dbReference type="GO" id="GO:0000156">
    <property type="term" value="F:phosphorelay response regulator activity"/>
    <property type="evidence" value="ECO:0007669"/>
    <property type="project" value="TreeGrafter"/>
</dbReference>
<dbReference type="SMART" id="SM00448">
    <property type="entry name" value="REC"/>
    <property type="match status" value="1"/>
</dbReference>
<dbReference type="SUPFAM" id="SSF47384">
    <property type="entry name" value="Homodimeric domain of signal transducing histidine kinase"/>
    <property type="match status" value="1"/>
</dbReference>
<dbReference type="PANTHER" id="PTHR42878:SF15">
    <property type="entry name" value="BACTERIOPHYTOCHROME"/>
    <property type="match status" value="1"/>
</dbReference>
<evidence type="ECO:0000256" key="1">
    <source>
        <dbReference type="ARBA" id="ARBA00000085"/>
    </source>
</evidence>
<dbReference type="EMBL" id="CP031310">
    <property type="protein sequence ID" value="QCC50578.1"/>
    <property type="molecule type" value="Genomic_DNA"/>
</dbReference>
<dbReference type="InterPro" id="IPR013655">
    <property type="entry name" value="PAS_fold_3"/>
</dbReference>
<proteinExistence type="predicted"/>
<evidence type="ECO:0000256" key="6">
    <source>
        <dbReference type="PROSITE-ProRule" id="PRU00169"/>
    </source>
</evidence>
<dbReference type="Proteomes" id="UP000296706">
    <property type="component" value="Chromosome"/>
</dbReference>
<evidence type="ECO:0000259" key="10">
    <source>
        <dbReference type="PROSITE" id="PS50113"/>
    </source>
</evidence>
<evidence type="ECO:0000313" key="11">
    <source>
        <dbReference type="EMBL" id="QCC50578.1"/>
    </source>
</evidence>
<dbReference type="AlphaFoldDB" id="A0A4D6HBN3"/>
<feature type="domain" description="PAC" evidence="10">
    <location>
        <begin position="212"/>
        <end position="262"/>
    </location>
</feature>
<dbReference type="InterPro" id="IPR035965">
    <property type="entry name" value="PAS-like_dom_sf"/>
</dbReference>
<dbReference type="OrthoDB" id="8127at2157"/>
<dbReference type="STRING" id="1457250.GCA_000755225_03236"/>
<name>A0A4D6HBN3_9EURY</name>
<protein>
    <recommendedName>
        <fullName evidence="2">histidine kinase</fullName>
        <ecNumber evidence="2">2.7.13.3</ecNumber>
    </recommendedName>
</protein>
<organism evidence="11 12">
    <name type="scientific">Halapricum salinum</name>
    <dbReference type="NCBI Taxonomy" id="1457250"/>
    <lineage>
        <taxon>Archaea</taxon>
        <taxon>Methanobacteriati</taxon>
        <taxon>Methanobacteriota</taxon>
        <taxon>Stenosarchaea group</taxon>
        <taxon>Halobacteria</taxon>
        <taxon>Halobacteriales</taxon>
        <taxon>Haloarculaceae</taxon>
        <taxon>Halapricum</taxon>
    </lineage>
</organism>
<dbReference type="GO" id="GO:0000155">
    <property type="term" value="F:phosphorelay sensor kinase activity"/>
    <property type="evidence" value="ECO:0007669"/>
    <property type="project" value="InterPro"/>
</dbReference>
<evidence type="ECO:0000313" key="12">
    <source>
        <dbReference type="Proteomes" id="UP000296706"/>
    </source>
</evidence>
<dbReference type="GO" id="GO:0030295">
    <property type="term" value="F:protein kinase activator activity"/>
    <property type="evidence" value="ECO:0007669"/>
    <property type="project" value="TreeGrafter"/>
</dbReference>
<dbReference type="Pfam" id="PF00072">
    <property type="entry name" value="Response_reg"/>
    <property type="match status" value="1"/>
</dbReference>
<dbReference type="SUPFAM" id="SSF55785">
    <property type="entry name" value="PYP-like sensor domain (PAS domain)"/>
    <property type="match status" value="1"/>
</dbReference>
<dbReference type="PROSITE" id="PS50112">
    <property type="entry name" value="PAS"/>
    <property type="match status" value="1"/>
</dbReference>
<dbReference type="CDD" id="cd00156">
    <property type="entry name" value="REC"/>
    <property type="match status" value="1"/>
</dbReference>
<evidence type="ECO:0000259" key="8">
    <source>
        <dbReference type="PROSITE" id="PS50110"/>
    </source>
</evidence>
<dbReference type="PROSITE" id="PS50110">
    <property type="entry name" value="RESPONSE_REGULATORY"/>
    <property type="match status" value="1"/>
</dbReference>
<feature type="domain" description="Histidine kinase" evidence="7">
    <location>
        <begin position="266"/>
        <end position="453"/>
    </location>
</feature>
<dbReference type="KEGG" id="hsn:DV733_04660"/>
<comment type="catalytic activity">
    <reaction evidence="1">
        <text>ATP + protein L-histidine = ADP + protein N-phospho-L-histidine.</text>
        <dbReference type="EC" id="2.7.13.3"/>
    </reaction>
</comment>
<evidence type="ECO:0000256" key="4">
    <source>
        <dbReference type="ARBA" id="ARBA00022777"/>
    </source>
</evidence>
<dbReference type="SUPFAM" id="SSF52172">
    <property type="entry name" value="CheY-like"/>
    <property type="match status" value="1"/>
</dbReference>
<evidence type="ECO:0000256" key="5">
    <source>
        <dbReference type="ARBA" id="ARBA00023136"/>
    </source>
</evidence>
<feature type="modified residue" description="4-aspartylphosphate" evidence="6">
    <location>
        <position position="59"/>
    </location>
</feature>
<evidence type="ECO:0000256" key="2">
    <source>
        <dbReference type="ARBA" id="ARBA00012438"/>
    </source>
</evidence>
<dbReference type="Pfam" id="PF08447">
    <property type="entry name" value="PAS_3"/>
    <property type="match status" value="1"/>
</dbReference>
<dbReference type="InterPro" id="IPR000014">
    <property type="entry name" value="PAS"/>
</dbReference>
<keyword evidence="4 11" id="KW-0418">Kinase</keyword>
<dbReference type="NCBIfam" id="TIGR00229">
    <property type="entry name" value="sensory_box"/>
    <property type="match status" value="1"/>
</dbReference>
<evidence type="ECO:0000256" key="3">
    <source>
        <dbReference type="ARBA" id="ARBA00022679"/>
    </source>
</evidence>
<dbReference type="InterPro" id="IPR011006">
    <property type="entry name" value="CheY-like_superfamily"/>
</dbReference>
<dbReference type="SMART" id="SM00091">
    <property type="entry name" value="PAS"/>
    <property type="match status" value="1"/>
</dbReference>
<accession>A0A4D6HBN3</accession>
<dbReference type="Pfam" id="PF00512">
    <property type="entry name" value="HisKA"/>
    <property type="match status" value="1"/>
</dbReference>
<dbReference type="Gene3D" id="3.30.450.20">
    <property type="entry name" value="PAS domain"/>
    <property type="match status" value="1"/>
</dbReference>
<dbReference type="EC" id="2.7.13.3" evidence="2"/>
<feature type="domain" description="Response regulatory" evidence="8">
    <location>
        <begin position="8"/>
        <end position="124"/>
    </location>
</feature>
<dbReference type="CDD" id="cd00130">
    <property type="entry name" value="PAS"/>
    <property type="match status" value="1"/>
</dbReference>
<gene>
    <name evidence="11" type="ORF">DV733_04660</name>
</gene>
<dbReference type="Gene3D" id="3.40.50.2300">
    <property type="match status" value="1"/>
</dbReference>
<dbReference type="InterPro" id="IPR050351">
    <property type="entry name" value="BphY/WalK/GraS-like"/>
</dbReference>
<dbReference type="InterPro" id="IPR036890">
    <property type="entry name" value="HATPase_C_sf"/>
</dbReference>
<dbReference type="PROSITE" id="PS50113">
    <property type="entry name" value="PAC"/>
    <property type="match status" value="1"/>
</dbReference>
<sequence>MTERGAIRVLHVDDDPDFLEVVATYLESEEESLSVHSEDSAQAGLERLTEMEIDCVVSDYRMPGMDGLGFLESVRDEYPEMPFVLYTGHGSEEIASEAISAGVTEYMQKETGTDQYTVLANTIVNAVEHTRAEKALRESEQRYRTLVEQSHDGIYIYRGRHFEFLNDRICEITGYDEETLYGMDIFELIHPEDRERVGEIAQRRHAGEDAPNRYEARIITDSGETRYLEFSVETITYEGAYAGMGSVRDVTERRRREQRLDEFASIVAHDLRNPLNVLAGRLDLARETGDDTHFDAMERSVDTMETLLEDMRDLARLGMPVHETGVVDIEEVARTAWRQVEGAETATLELDDELPTIEADEDRLERLFVECFENAVVHAADATVHVRTTAGGLAIDDDGPGVDEPERVFEAGYTTDTSRTGFGLAIVEWIADAHGWRSAIEQSPAGGARVAISDIEQM</sequence>
<dbReference type="SMART" id="SM00387">
    <property type="entry name" value="HATPase_c"/>
    <property type="match status" value="1"/>
</dbReference>